<organism evidence="1 2">
    <name type="scientific">Clostridioides difficile</name>
    <name type="common">Peptoclostridium difficile</name>
    <dbReference type="NCBI Taxonomy" id="1496"/>
    <lineage>
        <taxon>Bacteria</taxon>
        <taxon>Bacillati</taxon>
        <taxon>Bacillota</taxon>
        <taxon>Clostridia</taxon>
        <taxon>Peptostreptococcales</taxon>
        <taxon>Peptostreptococcaceae</taxon>
        <taxon>Clostridioides</taxon>
    </lineage>
</organism>
<dbReference type="EMBL" id="DAEQIJ010000034">
    <property type="protein sequence ID" value="HBH2622025.1"/>
    <property type="molecule type" value="Genomic_DNA"/>
</dbReference>
<sequence>MSDGKICVSCQRTIADVATELTIAYMENASLTPEKIAEIYKLFYKNANEAFNGKF</sequence>
<name>A0A9P3YU34_CLODI</name>
<protein>
    <submittedName>
        <fullName evidence="1">Uncharacterized protein</fullName>
    </submittedName>
</protein>
<reference evidence="1" key="2">
    <citation type="submission" date="2021-06" db="EMBL/GenBank/DDBJ databases">
        <authorList>
            <consortium name="NCBI Pathogen Detection Project"/>
        </authorList>
    </citation>
    <scope>NUCLEOTIDE SEQUENCE</scope>
    <source>
        <strain evidence="1">Clostridioides</strain>
    </source>
</reference>
<dbReference type="RefSeq" id="WP_018112740.1">
    <property type="nucleotide sequence ID" value="NZ_BINH01000007.1"/>
</dbReference>
<proteinExistence type="predicted"/>
<dbReference type="Proteomes" id="UP000879542">
    <property type="component" value="Unassembled WGS sequence"/>
</dbReference>
<accession>A0A9P3YU34</accession>
<dbReference type="AlphaFoldDB" id="A0A9P3YU34"/>
<evidence type="ECO:0000313" key="2">
    <source>
        <dbReference type="Proteomes" id="UP000879542"/>
    </source>
</evidence>
<gene>
    <name evidence="1" type="ORF">KRQ00_003845</name>
</gene>
<reference evidence="1" key="1">
    <citation type="journal article" date="2018" name="Genome Biol.">
        <title>SKESA: strategic k-mer extension for scrupulous assemblies.</title>
        <authorList>
            <person name="Souvorov A."/>
            <person name="Agarwala R."/>
            <person name="Lipman D.J."/>
        </authorList>
    </citation>
    <scope>NUCLEOTIDE SEQUENCE</scope>
    <source>
        <strain evidence="1">Clostridioides</strain>
    </source>
</reference>
<dbReference type="GeneID" id="66355726"/>
<evidence type="ECO:0000313" key="1">
    <source>
        <dbReference type="EMBL" id="HBH2622025.1"/>
    </source>
</evidence>
<comment type="caution">
    <text evidence="1">The sequence shown here is derived from an EMBL/GenBank/DDBJ whole genome shotgun (WGS) entry which is preliminary data.</text>
</comment>